<keyword evidence="3 7" id="KW-0808">Transferase</keyword>
<evidence type="ECO:0000256" key="5">
    <source>
        <dbReference type="ARBA" id="ARBA00022989"/>
    </source>
</evidence>
<proteinExistence type="inferred from homology"/>
<keyword evidence="9" id="KW-1185">Reference proteome</keyword>
<dbReference type="AlphaFoldDB" id="A0A317PDQ3"/>
<gene>
    <name evidence="7" type="primary">lgt</name>
    <name evidence="8" type="ORF">DFR52_106131</name>
</gene>
<dbReference type="Proteomes" id="UP000246352">
    <property type="component" value="Unassembled WGS sequence"/>
</dbReference>
<dbReference type="UniPathway" id="UPA00664"/>
<reference evidence="8 9" key="1">
    <citation type="submission" date="2018-05" db="EMBL/GenBank/DDBJ databases">
        <title>Genomic Encyclopedia of Type Strains, Phase IV (KMG-IV): sequencing the most valuable type-strain genomes for metagenomic binning, comparative biology and taxonomic classification.</title>
        <authorList>
            <person name="Goeker M."/>
        </authorList>
    </citation>
    <scope>NUCLEOTIDE SEQUENCE [LARGE SCALE GENOMIC DNA]</scope>
    <source>
        <strain evidence="8 9">DSM 16791</strain>
    </source>
</reference>
<dbReference type="InterPro" id="IPR001640">
    <property type="entry name" value="Lgt"/>
</dbReference>
<keyword evidence="4 7" id="KW-0812">Transmembrane</keyword>
<accession>A0A317PDQ3</accession>
<evidence type="ECO:0000256" key="2">
    <source>
        <dbReference type="ARBA" id="ARBA00022475"/>
    </source>
</evidence>
<dbReference type="GO" id="GO:0008961">
    <property type="term" value="F:phosphatidylglycerol-prolipoprotein diacylglyceryl transferase activity"/>
    <property type="evidence" value="ECO:0007669"/>
    <property type="project" value="UniProtKB-UniRule"/>
</dbReference>
<feature type="transmembrane region" description="Helical" evidence="7">
    <location>
        <begin position="111"/>
        <end position="128"/>
    </location>
</feature>
<dbReference type="EC" id="2.5.1.145" evidence="7"/>
<comment type="function">
    <text evidence="7">Catalyzes the transfer of the diacylglyceryl group from phosphatidylglycerol to the sulfhydryl group of the N-terminal cysteine of a prolipoprotein, the first step in the formation of mature lipoproteins.</text>
</comment>
<dbReference type="PANTHER" id="PTHR30589">
    <property type="entry name" value="PROLIPOPROTEIN DIACYLGLYCERYL TRANSFERASE"/>
    <property type="match status" value="1"/>
</dbReference>
<dbReference type="EMBL" id="QGTR01000006">
    <property type="protein sequence ID" value="PWV97608.1"/>
    <property type="molecule type" value="Genomic_DNA"/>
</dbReference>
<keyword evidence="5 7" id="KW-1133">Transmembrane helix</keyword>
<feature type="transmembrane region" description="Helical" evidence="7">
    <location>
        <begin position="189"/>
        <end position="208"/>
    </location>
</feature>
<name>A0A317PDQ3_9HYPH</name>
<sequence>MEFVASTLSLLSFPQIDPVIVSLGPLAIRWYGVAYVAGILLGWRYARRLVENTRLWPAGRPPMAALDMDDFMLWAAVGIVCGGRIGYILFYDFAAVAANPLRAFEIWNGGMSFHGGLIGTIVAMVLFARARAIPLFSLFDVIAAVVPIGLFFGRIANFINSELWGKLGNVPWAFVFPTGGPFPRHPTQLYEAGLEGIALLALTAVLIYRGGALARPGFVAGAFAFGYGLARIVVEFYREPDAQIGYLAGGWLTMGMVLSMPMLAVGLWLMLRTRRHART</sequence>
<dbReference type="PROSITE" id="PS01311">
    <property type="entry name" value="LGT"/>
    <property type="match status" value="1"/>
</dbReference>
<feature type="transmembrane region" description="Helical" evidence="7">
    <location>
        <begin position="246"/>
        <end position="271"/>
    </location>
</feature>
<feature type="transmembrane region" description="Helical" evidence="7">
    <location>
        <begin position="217"/>
        <end position="234"/>
    </location>
</feature>
<evidence type="ECO:0000256" key="1">
    <source>
        <dbReference type="ARBA" id="ARBA00007150"/>
    </source>
</evidence>
<evidence type="ECO:0000256" key="6">
    <source>
        <dbReference type="ARBA" id="ARBA00023136"/>
    </source>
</evidence>
<comment type="subcellular location">
    <subcellularLocation>
        <location evidence="7">Cell membrane</location>
        <topology evidence="7">Multi-pass membrane protein</topology>
    </subcellularLocation>
</comment>
<keyword evidence="8" id="KW-0449">Lipoprotein</keyword>
<dbReference type="GO" id="GO:0042158">
    <property type="term" value="P:lipoprotein biosynthetic process"/>
    <property type="evidence" value="ECO:0007669"/>
    <property type="project" value="UniProtKB-UniRule"/>
</dbReference>
<evidence type="ECO:0000313" key="8">
    <source>
        <dbReference type="EMBL" id="PWV97608.1"/>
    </source>
</evidence>
<evidence type="ECO:0000256" key="3">
    <source>
        <dbReference type="ARBA" id="ARBA00022679"/>
    </source>
</evidence>
<evidence type="ECO:0000313" key="9">
    <source>
        <dbReference type="Proteomes" id="UP000246352"/>
    </source>
</evidence>
<dbReference type="Pfam" id="PF01790">
    <property type="entry name" value="LGT"/>
    <property type="match status" value="1"/>
</dbReference>
<comment type="similarity">
    <text evidence="1 7">Belongs to the Lgt family.</text>
</comment>
<comment type="pathway">
    <text evidence="7">Protein modification; lipoprotein biosynthesis (diacylglyceryl transfer).</text>
</comment>
<dbReference type="PANTHER" id="PTHR30589:SF0">
    <property type="entry name" value="PHOSPHATIDYLGLYCEROL--PROLIPOPROTEIN DIACYLGLYCERYL TRANSFERASE"/>
    <property type="match status" value="1"/>
</dbReference>
<feature type="transmembrane region" description="Helical" evidence="7">
    <location>
        <begin position="135"/>
        <end position="156"/>
    </location>
</feature>
<keyword evidence="6 7" id="KW-0472">Membrane</keyword>
<organism evidence="8 9">
    <name type="scientific">Hoeflea marina</name>
    <dbReference type="NCBI Taxonomy" id="274592"/>
    <lineage>
        <taxon>Bacteria</taxon>
        <taxon>Pseudomonadati</taxon>
        <taxon>Pseudomonadota</taxon>
        <taxon>Alphaproteobacteria</taxon>
        <taxon>Hyphomicrobiales</taxon>
        <taxon>Rhizobiaceae</taxon>
        <taxon>Hoeflea</taxon>
    </lineage>
</organism>
<comment type="caution">
    <text evidence="8">The sequence shown here is derived from an EMBL/GenBank/DDBJ whole genome shotgun (WGS) entry which is preliminary data.</text>
</comment>
<feature type="transmembrane region" description="Helical" evidence="7">
    <location>
        <begin position="71"/>
        <end position="91"/>
    </location>
</feature>
<keyword evidence="2 7" id="KW-1003">Cell membrane</keyword>
<dbReference type="NCBIfam" id="TIGR00544">
    <property type="entry name" value="lgt"/>
    <property type="match status" value="1"/>
</dbReference>
<dbReference type="GO" id="GO:0005886">
    <property type="term" value="C:plasma membrane"/>
    <property type="evidence" value="ECO:0007669"/>
    <property type="project" value="UniProtKB-SubCell"/>
</dbReference>
<comment type="catalytic activity">
    <reaction evidence="7">
        <text>L-cysteinyl-[prolipoprotein] + a 1,2-diacyl-sn-glycero-3-phospho-(1'-sn-glycerol) = an S-1,2-diacyl-sn-glyceryl-L-cysteinyl-[prolipoprotein] + sn-glycerol 1-phosphate + H(+)</text>
        <dbReference type="Rhea" id="RHEA:56712"/>
        <dbReference type="Rhea" id="RHEA-COMP:14679"/>
        <dbReference type="Rhea" id="RHEA-COMP:14680"/>
        <dbReference type="ChEBI" id="CHEBI:15378"/>
        <dbReference type="ChEBI" id="CHEBI:29950"/>
        <dbReference type="ChEBI" id="CHEBI:57685"/>
        <dbReference type="ChEBI" id="CHEBI:64716"/>
        <dbReference type="ChEBI" id="CHEBI:140658"/>
        <dbReference type="EC" id="2.5.1.145"/>
    </reaction>
</comment>
<dbReference type="HAMAP" id="MF_01147">
    <property type="entry name" value="Lgt"/>
    <property type="match status" value="1"/>
</dbReference>
<feature type="transmembrane region" description="Helical" evidence="7">
    <location>
        <begin position="28"/>
        <end position="46"/>
    </location>
</feature>
<evidence type="ECO:0000256" key="7">
    <source>
        <dbReference type="HAMAP-Rule" id="MF_01147"/>
    </source>
</evidence>
<protein>
    <recommendedName>
        <fullName evidence="7">Phosphatidylglycerol--prolipoprotein diacylglyceryl transferase</fullName>
        <ecNumber evidence="7">2.5.1.145</ecNumber>
    </recommendedName>
</protein>
<evidence type="ECO:0000256" key="4">
    <source>
        <dbReference type="ARBA" id="ARBA00022692"/>
    </source>
</evidence>
<feature type="binding site" evidence="7">
    <location>
        <position position="154"/>
    </location>
    <ligand>
        <name>a 1,2-diacyl-sn-glycero-3-phospho-(1'-sn-glycerol)</name>
        <dbReference type="ChEBI" id="CHEBI:64716"/>
    </ligand>
</feature>
<dbReference type="OrthoDB" id="871140at2"/>
<dbReference type="RefSeq" id="WP_110033911.1">
    <property type="nucleotide sequence ID" value="NZ_QGTR01000006.1"/>
</dbReference>